<feature type="domain" description="SET" evidence="1">
    <location>
        <begin position="81"/>
        <end position="239"/>
    </location>
</feature>
<dbReference type="Gene3D" id="2.170.270.10">
    <property type="entry name" value="SET domain"/>
    <property type="match status" value="1"/>
</dbReference>
<dbReference type="Proteomes" id="UP000193689">
    <property type="component" value="Unassembled WGS sequence"/>
</dbReference>
<gene>
    <name evidence="2" type="ORF">BCR38DRAFT_351933</name>
</gene>
<organism evidence="2 3">
    <name type="scientific">Pseudomassariella vexata</name>
    <dbReference type="NCBI Taxonomy" id="1141098"/>
    <lineage>
        <taxon>Eukaryota</taxon>
        <taxon>Fungi</taxon>
        <taxon>Dikarya</taxon>
        <taxon>Ascomycota</taxon>
        <taxon>Pezizomycotina</taxon>
        <taxon>Sordariomycetes</taxon>
        <taxon>Xylariomycetidae</taxon>
        <taxon>Amphisphaeriales</taxon>
        <taxon>Pseudomassariaceae</taxon>
        <taxon>Pseudomassariella</taxon>
    </lineage>
</organism>
<proteinExistence type="predicted"/>
<keyword evidence="3" id="KW-1185">Reference proteome</keyword>
<dbReference type="AlphaFoldDB" id="A0A1Y2DJ29"/>
<dbReference type="STRING" id="1141098.A0A1Y2DJ29"/>
<dbReference type="InterPro" id="IPR001214">
    <property type="entry name" value="SET_dom"/>
</dbReference>
<dbReference type="PANTHER" id="PTHR47332">
    <property type="entry name" value="SET DOMAIN-CONTAINING PROTEIN 5"/>
    <property type="match status" value="1"/>
</dbReference>
<reference evidence="2 3" key="1">
    <citation type="submission" date="2016-07" db="EMBL/GenBank/DDBJ databases">
        <title>Pervasive Adenine N6-methylation of Active Genes in Fungi.</title>
        <authorList>
            <consortium name="DOE Joint Genome Institute"/>
            <person name="Mondo S.J."/>
            <person name="Dannebaum R.O."/>
            <person name="Kuo R.C."/>
            <person name="Labutti K."/>
            <person name="Haridas S."/>
            <person name="Kuo A."/>
            <person name="Salamov A."/>
            <person name="Ahrendt S.R."/>
            <person name="Lipzen A."/>
            <person name="Sullivan W."/>
            <person name="Andreopoulos W.B."/>
            <person name="Clum A."/>
            <person name="Lindquist E."/>
            <person name="Daum C."/>
            <person name="Ramamoorthy G.K."/>
            <person name="Gryganskyi A."/>
            <person name="Culley D."/>
            <person name="Magnuson J.K."/>
            <person name="James T.Y."/>
            <person name="O'Malley M.A."/>
            <person name="Stajich J.E."/>
            <person name="Spatafora J.W."/>
            <person name="Visel A."/>
            <person name="Grigoriev I.V."/>
        </authorList>
    </citation>
    <scope>NUCLEOTIDE SEQUENCE [LARGE SCALE GENOMIC DNA]</scope>
    <source>
        <strain evidence="2 3">CBS 129021</strain>
    </source>
</reference>
<dbReference type="InterPro" id="IPR046341">
    <property type="entry name" value="SET_dom_sf"/>
</dbReference>
<dbReference type="GeneID" id="63772890"/>
<dbReference type="PANTHER" id="PTHR47332:SF6">
    <property type="entry name" value="SET DOMAIN-CONTAINING PROTEIN"/>
    <property type="match status" value="1"/>
</dbReference>
<dbReference type="InterPro" id="IPR053185">
    <property type="entry name" value="SET_domain_protein"/>
</dbReference>
<dbReference type="EMBL" id="MCFJ01000014">
    <property type="protein sequence ID" value="ORY59243.1"/>
    <property type="molecule type" value="Genomic_DNA"/>
</dbReference>
<dbReference type="CDD" id="cd20071">
    <property type="entry name" value="SET_SMYD"/>
    <property type="match status" value="1"/>
</dbReference>
<evidence type="ECO:0000259" key="1">
    <source>
        <dbReference type="PROSITE" id="PS50280"/>
    </source>
</evidence>
<dbReference type="SUPFAM" id="SSF82199">
    <property type="entry name" value="SET domain"/>
    <property type="match status" value="1"/>
</dbReference>
<protein>
    <recommendedName>
        <fullName evidence="1">SET domain-containing protein</fullName>
    </recommendedName>
</protein>
<dbReference type="InParanoid" id="A0A1Y2DJ29"/>
<evidence type="ECO:0000313" key="2">
    <source>
        <dbReference type="EMBL" id="ORY59243.1"/>
    </source>
</evidence>
<dbReference type="Pfam" id="PF00856">
    <property type="entry name" value="SET"/>
    <property type="match status" value="1"/>
</dbReference>
<name>A0A1Y2DJ29_9PEZI</name>
<sequence>MILEAYDDQLDIAEPLWPISTPCARNGTQKYCIYSNPDFADGRGIIFFTSPERAAEVARSSAFTNPAVVRSVPELNAAESPYWRVEYVEGKGMGMIANKNFRIGDHIMSSTPSFMIDYNVFHYVPENQVVQMEADAASTLPANHGAIFMNLSTHDEVDSYETRVAKIILTNSFDIEEKGVVSREDEEEETWYTVFPEISRLNHDCRANADYHFDVTTLTQHIHAVRPIAAGEEITISYVDPILPREVRRKRLETSWHFPCSCSLCMQNEHQTNASDARIWQILELRRQLRDYTPGSAATPAMGELMVSLYEQERLYSSMYEAYTYAALEYNGVGEPWLATKYARLAVQHGLAAGGPEDQDVLVMKELAKDPWSHWSWMLRTRKRMNWGSAVEQ</sequence>
<comment type="caution">
    <text evidence="2">The sequence shown here is derived from an EMBL/GenBank/DDBJ whole genome shotgun (WGS) entry which is preliminary data.</text>
</comment>
<dbReference type="OrthoDB" id="1028014at2759"/>
<dbReference type="PROSITE" id="PS50280">
    <property type="entry name" value="SET"/>
    <property type="match status" value="1"/>
</dbReference>
<evidence type="ECO:0000313" key="3">
    <source>
        <dbReference type="Proteomes" id="UP000193689"/>
    </source>
</evidence>
<accession>A0A1Y2DJ29</accession>
<dbReference type="RefSeq" id="XP_040711937.1">
    <property type="nucleotide sequence ID" value="XM_040856678.1"/>
</dbReference>